<dbReference type="Pfam" id="PF08212">
    <property type="entry name" value="Lipocalin_2"/>
    <property type="match status" value="1"/>
</dbReference>
<name>A0ABQ5Q5Y8_9BACT</name>
<evidence type="ECO:0000313" key="4">
    <source>
        <dbReference type="EMBL" id="GLH70177.1"/>
    </source>
</evidence>
<evidence type="ECO:0000259" key="3">
    <source>
        <dbReference type="Pfam" id="PF08212"/>
    </source>
</evidence>
<dbReference type="InterPro" id="IPR002446">
    <property type="entry name" value="Lipocalin_bac"/>
</dbReference>
<reference evidence="4 5" key="1">
    <citation type="journal article" date="2023" name="Antonie Van Leeuwenhoek">
        <title>Mesoterricola silvestris gen. nov., sp. nov., Mesoterricola sediminis sp. nov., Geothrix oryzae sp. nov., Geothrix edaphica sp. nov., Geothrix rubra sp. nov., and Geothrix limicola sp. nov., six novel members of Acidobacteriota isolated from soils.</title>
        <authorList>
            <person name="Itoh H."/>
            <person name="Sugisawa Y."/>
            <person name="Mise K."/>
            <person name="Xu Z."/>
            <person name="Kuniyasu M."/>
            <person name="Ushijima N."/>
            <person name="Kawano K."/>
            <person name="Kobayashi E."/>
            <person name="Shiratori Y."/>
            <person name="Masuda Y."/>
            <person name="Senoo K."/>
        </authorList>
    </citation>
    <scope>NUCLEOTIDE SEQUENCE [LARGE SCALE GENOMIC DNA]</scope>
    <source>
        <strain evidence="4 5">Red803</strain>
    </source>
</reference>
<comment type="similarity">
    <text evidence="1 2">Belongs to the calycin superfamily. Lipocalin family.</text>
</comment>
<dbReference type="PRINTS" id="PR01171">
    <property type="entry name" value="BCTLIPOCALIN"/>
</dbReference>
<dbReference type="InterPro" id="IPR000566">
    <property type="entry name" value="Lipocln_cytosolic_FA-bd_dom"/>
</dbReference>
<dbReference type="Gene3D" id="2.40.128.20">
    <property type="match status" value="1"/>
</dbReference>
<gene>
    <name evidence="4" type="primary">blc</name>
    <name evidence="4" type="ORF">GETHPA_17100</name>
</gene>
<dbReference type="SUPFAM" id="SSF50814">
    <property type="entry name" value="Lipocalins"/>
    <property type="match status" value="1"/>
</dbReference>
<comment type="caution">
    <text evidence="4">The sequence shown here is derived from an EMBL/GenBank/DDBJ whole genome shotgun (WGS) entry which is preliminary data.</text>
</comment>
<evidence type="ECO:0000256" key="1">
    <source>
        <dbReference type="ARBA" id="ARBA00006889"/>
    </source>
</evidence>
<evidence type="ECO:0000256" key="2">
    <source>
        <dbReference type="PIRNR" id="PIRNR036893"/>
    </source>
</evidence>
<dbReference type="InterPro" id="IPR012674">
    <property type="entry name" value="Calycin"/>
</dbReference>
<organism evidence="4 5">
    <name type="scientific">Geothrix rubra</name>
    <dbReference type="NCBI Taxonomy" id="2927977"/>
    <lineage>
        <taxon>Bacteria</taxon>
        <taxon>Pseudomonadati</taxon>
        <taxon>Acidobacteriota</taxon>
        <taxon>Holophagae</taxon>
        <taxon>Holophagales</taxon>
        <taxon>Holophagaceae</taxon>
        <taxon>Geothrix</taxon>
    </lineage>
</organism>
<evidence type="ECO:0000313" key="5">
    <source>
        <dbReference type="Proteomes" id="UP001165089"/>
    </source>
</evidence>
<protein>
    <submittedName>
        <fullName evidence="4">Outer membrane lipoprotein</fullName>
    </submittedName>
</protein>
<feature type="domain" description="Lipocalin/cytosolic fatty-acid binding" evidence="3">
    <location>
        <begin position="36"/>
        <end position="177"/>
    </location>
</feature>
<proteinExistence type="inferred from homology"/>
<dbReference type="PANTHER" id="PTHR10612:SF34">
    <property type="entry name" value="APOLIPOPROTEIN D"/>
    <property type="match status" value="1"/>
</dbReference>
<dbReference type="RefSeq" id="WP_285724649.1">
    <property type="nucleotide sequence ID" value="NZ_BSDD01000003.1"/>
</dbReference>
<keyword evidence="5" id="KW-1185">Reference proteome</keyword>
<dbReference type="CDD" id="cd19438">
    <property type="entry name" value="lipocalin_Blc-like"/>
    <property type="match status" value="1"/>
</dbReference>
<dbReference type="PIRSF" id="PIRSF036893">
    <property type="entry name" value="Lipocalin_ApoD"/>
    <property type="match status" value="1"/>
</dbReference>
<dbReference type="InterPro" id="IPR047202">
    <property type="entry name" value="Lipocalin_Blc-like_dom"/>
</dbReference>
<accession>A0ABQ5Q5Y8</accession>
<dbReference type="EMBL" id="BSDD01000003">
    <property type="protein sequence ID" value="GLH70177.1"/>
    <property type="molecule type" value="Genomic_DNA"/>
</dbReference>
<dbReference type="PANTHER" id="PTHR10612">
    <property type="entry name" value="APOLIPOPROTEIN D"/>
    <property type="match status" value="1"/>
</dbReference>
<keyword evidence="4" id="KW-0449">Lipoprotein</keyword>
<dbReference type="InterPro" id="IPR022271">
    <property type="entry name" value="Lipocalin_ApoD"/>
</dbReference>
<sequence>MKPAALATLLAPALVLSALWGCRGPARPPLRTVTSVDLGRFMGDWYVIGCIPTFLEKDIANAVESYRLAPDGTVATTFTYRKGGVDGPEKRMTPRGFVLDRASNAVWGMRFVWPIKADYRIIHLDPDYRVTVVAREKRDYAWIMARTPTLPAAEYDATLRLLSEAGYDVSKVRKVPQSWSRP</sequence>
<dbReference type="Proteomes" id="UP001165089">
    <property type="component" value="Unassembled WGS sequence"/>
</dbReference>